<keyword evidence="2" id="KW-1185">Reference proteome</keyword>
<evidence type="ECO:0000313" key="2">
    <source>
        <dbReference type="Proteomes" id="UP000540787"/>
    </source>
</evidence>
<dbReference type="RefSeq" id="WP_183556973.1">
    <property type="nucleotide sequence ID" value="NZ_JACHBX010000005.1"/>
</dbReference>
<protein>
    <submittedName>
        <fullName evidence="1">Uncharacterized protein</fullName>
    </submittedName>
</protein>
<dbReference type="EMBL" id="JACHBX010000005">
    <property type="protein sequence ID" value="MBB6136045.1"/>
    <property type="molecule type" value="Genomic_DNA"/>
</dbReference>
<proteinExistence type="predicted"/>
<evidence type="ECO:0000313" key="1">
    <source>
        <dbReference type="EMBL" id="MBB6136045.1"/>
    </source>
</evidence>
<gene>
    <name evidence="1" type="ORF">HD842_004222</name>
</gene>
<dbReference type="AlphaFoldDB" id="A0A7X0CG76"/>
<reference evidence="1 2" key="1">
    <citation type="submission" date="2020-08" db="EMBL/GenBank/DDBJ databases">
        <title>The Agave Microbiome: Exploring the role of microbial communities in plant adaptations to desert environments.</title>
        <authorList>
            <person name="Partida-Martinez L.P."/>
        </authorList>
    </citation>
    <scope>NUCLEOTIDE SEQUENCE [LARGE SCALE GENOMIC DNA]</scope>
    <source>
        <strain evidence="1 2">AT3.2</strain>
    </source>
</reference>
<name>A0A7X0CG76_9BURK</name>
<comment type="caution">
    <text evidence="1">The sequence shown here is derived from an EMBL/GenBank/DDBJ whole genome shotgun (WGS) entry which is preliminary data.</text>
</comment>
<dbReference type="Proteomes" id="UP000540787">
    <property type="component" value="Unassembled WGS sequence"/>
</dbReference>
<organism evidence="1 2">
    <name type="scientific">Massilia aurea</name>
    <dbReference type="NCBI Taxonomy" id="373040"/>
    <lineage>
        <taxon>Bacteria</taxon>
        <taxon>Pseudomonadati</taxon>
        <taxon>Pseudomonadota</taxon>
        <taxon>Betaproteobacteria</taxon>
        <taxon>Burkholderiales</taxon>
        <taxon>Oxalobacteraceae</taxon>
        <taxon>Telluria group</taxon>
        <taxon>Massilia</taxon>
    </lineage>
</organism>
<accession>A0A7X0CG76</accession>
<sequence>MTSKSEPLAVRRRLLAAQCAEQRAQMSADVTLLRTPSAMGGTTGYVVQHKKAILTAAGVGVGILLTKPTWVVGAITAALSAYKLAQKVLPVLGWRKFEVH</sequence>